<keyword evidence="1" id="KW-0067">ATP-binding</keyword>
<dbReference type="EC" id="3.6.4.13" evidence="1"/>
<keyword evidence="2" id="KW-1185">Reference proteome</keyword>
<name>A0ACC1JBE2_9FUNG</name>
<accession>A0ACC1JBE2</accession>
<keyword evidence="1" id="KW-0347">Helicase</keyword>
<keyword evidence="1" id="KW-0378">Hydrolase</keyword>
<keyword evidence="1" id="KW-0547">Nucleotide-binding</keyword>
<reference evidence="1" key="1">
    <citation type="submission" date="2022-07" db="EMBL/GenBank/DDBJ databases">
        <title>Phylogenomic reconstructions and comparative analyses of Kickxellomycotina fungi.</title>
        <authorList>
            <person name="Reynolds N.K."/>
            <person name="Stajich J.E."/>
            <person name="Barry K."/>
            <person name="Grigoriev I.V."/>
            <person name="Crous P."/>
            <person name="Smith M.E."/>
        </authorList>
    </citation>
    <scope>NUCLEOTIDE SEQUENCE</scope>
    <source>
        <strain evidence="1">NRRL 5244</strain>
    </source>
</reference>
<sequence length="169" mass="18801">RDESNAAQLAFRSVDGDHLTFLNLLRGYQAVNGDRDWCTEHFVNRRNMRHVLDVRSQLTRLCARLGLDVDTSCGSALDHVLKCFLAGFFHNCALLQPDGTYRALSGSQVVHIHPGSALFAKKVPAIFYDQLVFTNKLHARAVSAVDPMWIAQASPKLYNRLAATTTTTT</sequence>
<dbReference type="Proteomes" id="UP001150603">
    <property type="component" value="Unassembled WGS sequence"/>
</dbReference>
<feature type="non-terminal residue" evidence="1">
    <location>
        <position position="1"/>
    </location>
</feature>
<evidence type="ECO:0000313" key="2">
    <source>
        <dbReference type="Proteomes" id="UP001150603"/>
    </source>
</evidence>
<protein>
    <submittedName>
        <fullName evidence="1">ATP-dependent RNA helicase</fullName>
        <ecNumber evidence="1">3.6.4.13</ecNumber>
    </submittedName>
</protein>
<proteinExistence type="predicted"/>
<dbReference type="EMBL" id="JANBPW010001258">
    <property type="protein sequence ID" value="KAJ1945342.1"/>
    <property type="molecule type" value="Genomic_DNA"/>
</dbReference>
<evidence type="ECO:0000313" key="1">
    <source>
        <dbReference type="EMBL" id="KAJ1945342.1"/>
    </source>
</evidence>
<comment type="caution">
    <text evidence="1">The sequence shown here is derived from an EMBL/GenBank/DDBJ whole genome shotgun (WGS) entry which is preliminary data.</text>
</comment>
<organism evidence="1 2">
    <name type="scientific">Linderina macrospora</name>
    <dbReference type="NCBI Taxonomy" id="4868"/>
    <lineage>
        <taxon>Eukaryota</taxon>
        <taxon>Fungi</taxon>
        <taxon>Fungi incertae sedis</taxon>
        <taxon>Zoopagomycota</taxon>
        <taxon>Kickxellomycotina</taxon>
        <taxon>Kickxellomycetes</taxon>
        <taxon>Kickxellales</taxon>
        <taxon>Kickxellaceae</taxon>
        <taxon>Linderina</taxon>
    </lineage>
</organism>
<gene>
    <name evidence="1" type="primary">prh1_1</name>
    <name evidence="1" type="ORF">FBU59_002335</name>
</gene>